<evidence type="ECO:0000313" key="2">
    <source>
        <dbReference type="EMBL" id="KPL13328.1"/>
    </source>
</evidence>
<evidence type="ECO:0000313" key="3">
    <source>
        <dbReference type="Proteomes" id="UP000050975"/>
    </source>
</evidence>
<keyword evidence="1" id="KW-0812">Transmembrane</keyword>
<dbReference type="AlphaFoldDB" id="A0A0S8JV49"/>
<comment type="caution">
    <text evidence="2">The sequence shown here is derived from an EMBL/GenBank/DDBJ whole genome shotgun (WGS) entry which is preliminary data.</text>
</comment>
<gene>
    <name evidence="2" type="ORF">AMJ74_05440</name>
</gene>
<protein>
    <recommendedName>
        <fullName evidence="4">Zinc-finger domain-containing protein</fullName>
    </recommendedName>
</protein>
<proteinExistence type="predicted"/>
<feature type="transmembrane region" description="Helical" evidence="1">
    <location>
        <begin position="86"/>
        <end position="104"/>
    </location>
</feature>
<sequence>MKKCAHYTEQIIDLLENQLTNRARGELLGHIEHCAECAQEYKKLQKLNEVMNRDELTLPPEATFERIKSAARMQVAYPRRRFFRQLLKVSLPVFALTAMLLIFLRPRVETVEMSIPVANLLEDEEIAEFAIAGIVSTDILHEIDDLEEQFFIDTEEAIGEMSKEEKNELVRSLYRKYAIGI</sequence>
<accession>A0A0S8JV49</accession>
<keyword evidence="1" id="KW-0472">Membrane</keyword>
<dbReference type="Proteomes" id="UP000050975">
    <property type="component" value="Unassembled WGS sequence"/>
</dbReference>
<evidence type="ECO:0008006" key="4">
    <source>
        <dbReference type="Google" id="ProtNLM"/>
    </source>
</evidence>
<name>A0A0S8JV49_UNCW3</name>
<reference evidence="2 3" key="1">
    <citation type="journal article" date="2015" name="Microbiome">
        <title>Genomic resolution of linkages in carbon, nitrogen, and sulfur cycling among widespread estuary sediment bacteria.</title>
        <authorList>
            <person name="Baker B.J."/>
            <person name="Lazar C.S."/>
            <person name="Teske A.P."/>
            <person name="Dick G.J."/>
        </authorList>
    </citation>
    <scope>NUCLEOTIDE SEQUENCE [LARGE SCALE GENOMIC DNA]</scope>
    <source>
        <strain evidence="2">SM1_77</strain>
    </source>
</reference>
<organism evidence="2 3">
    <name type="scientific">candidate division WOR_3 bacterium SM1_77</name>
    <dbReference type="NCBI Taxonomy" id="1703778"/>
    <lineage>
        <taxon>Bacteria</taxon>
        <taxon>Bacteria division WOR-3</taxon>
    </lineage>
</organism>
<keyword evidence="1" id="KW-1133">Transmembrane helix</keyword>
<dbReference type="EMBL" id="LJVE01000110">
    <property type="protein sequence ID" value="KPL13328.1"/>
    <property type="molecule type" value="Genomic_DNA"/>
</dbReference>
<evidence type="ECO:0000256" key="1">
    <source>
        <dbReference type="SAM" id="Phobius"/>
    </source>
</evidence>